<dbReference type="SUPFAM" id="SSF48371">
    <property type="entry name" value="ARM repeat"/>
    <property type="match status" value="1"/>
</dbReference>
<feature type="region of interest" description="Disordered" evidence="1">
    <location>
        <begin position="302"/>
        <end position="333"/>
    </location>
</feature>
<dbReference type="EMBL" id="JBGBPQ010000011">
    <property type="protein sequence ID" value="KAL1515875.1"/>
    <property type="molecule type" value="Genomic_DNA"/>
</dbReference>
<reference evidence="2 3" key="1">
    <citation type="journal article" date="2024" name="Science">
        <title>Giant polyketide synthase enzymes in the biosynthesis of giant marine polyether toxins.</title>
        <authorList>
            <person name="Fallon T.R."/>
            <person name="Shende V.V."/>
            <person name="Wierzbicki I.H."/>
            <person name="Pendleton A.L."/>
            <person name="Watervoot N.F."/>
            <person name="Auber R.P."/>
            <person name="Gonzalez D.J."/>
            <person name="Wisecaver J.H."/>
            <person name="Moore B.S."/>
        </authorList>
    </citation>
    <scope>NUCLEOTIDE SEQUENCE [LARGE SCALE GENOMIC DNA]</scope>
    <source>
        <strain evidence="2 3">12B1</strain>
    </source>
</reference>
<feature type="region of interest" description="Disordered" evidence="1">
    <location>
        <begin position="256"/>
        <end position="289"/>
    </location>
</feature>
<evidence type="ECO:0000313" key="2">
    <source>
        <dbReference type="EMBL" id="KAL1515875.1"/>
    </source>
</evidence>
<comment type="caution">
    <text evidence="2">The sequence shown here is derived from an EMBL/GenBank/DDBJ whole genome shotgun (WGS) entry which is preliminary data.</text>
</comment>
<feature type="compositionally biased region" description="Polar residues" evidence="1">
    <location>
        <begin position="310"/>
        <end position="321"/>
    </location>
</feature>
<accession>A0AB34JAJ6</accession>
<evidence type="ECO:0008006" key="4">
    <source>
        <dbReference type="Google" id="ProtNLM"/>
    </source>
</evidence>
<dbReference type="InterPro" id="IPR016024">
    <property type="entry name" value="ARM-type_fold"/>
</dbReference>
<evidence type="ECO:0000256" key="1">
    <source>
        <dbReference type="SAM" id="MobiDB-lite"/>
    </source>
</evidence>
<proteinExistence type="predicted"/>
<keyword evidence="3" id="KW-1185">Reference proteome</keyword>
<dbReference type="AlphaFoldDB" id="A0AB34JAJ6"/>
<dbReference type="InterPro" id="IPR011989">
    <property type="entry name" value="ARM-like"/>
</dbReference>
<dbReference type="Gene3D" id="1.25.10.10">
    <property type="entry name" value="Leucine-rich Repeat Variant"/>
    <property type="match status" value="1"/>
</dbReference>
<dbReference type="Proteomes" id="UP001515480">
    <property type="component" value="Unassembled WGS sequence"/>
</dbReference>
<evidence type="ECO:0000313" key="3">
    <source>
        <dbReference type="Proteomes" id="UP001515480"/>
    </source>
</evidence>
<name>A0AB34JAJ6_PRYPA</name>
<feature type="compositionally biased region" description="Basic and acidic residues" evidence="1">
    <location>
        <begin position="261"/>
        <end position="282"/>
    </location>
</feature>
<organism evidence="2 3">
    <name type="scientific">Prymnesium parvum</name>
    <name type="common">Toxic golden alga</name>
    <dbReference type="NCBI Taxonomy" id="97485"/>
    <lineage>
        <taxon>Eukaryota</taxon>
        <taxon>Haptista</taxon>
        <taxon>Haptophyta</taxon>
        <taxon>Prymnesiophyceae</taxon>
        <taxon>Prymnesiales</taxon>
        <taxon>Prymnesiaceae</taxon>
        <taxon>Prymnesium</taxon>
    </lineage>
</organism>
<gene>
    <name evidence="2" type="ORF">AB1Y20_002490</name>
</gene>
<protein>
    <recommendedName>
        <fullName evidence="4">Armadillo repeat-containing protein 1</fullName>
    </recommendedName>
</protein>
<sequence length="333" mass="37450">MPLGDLDEFWKWKQQKEQELFKLGEAGLELISTRLPRGEVPQPTAEVSDEDSYDWAVVVPQRLSQATELLHGHVLTKNQRGAYTLALELSKHQNDEEAMGEKAAFLRQHPVMPALLKLAAEAEDAEHYDRSTMQLCLSCWTNMAYIGLAPDIGHDPSLAQMLRRALLRGRDDEVLLQYVLPAIYNLSCEPAVLDALLDHQVMPLLVALSRMRSTEHAESARYSRNILENIRLYRASLRSTSHCGRWLACCTRGSLEAPSSSERRSSQREIRKEGGSSKRDAEEQLAQQAHVKIKRKTRFGLNILRPSGKAKSSGQHYSSASEIDAIEMAPSNH</sequence>